<name>A0A6V7VSV6_MELEN</name>
<sequence>MNMNCITDDDETKHLLDLDRMNNNAKKGNSAALVKPINFSKQCKKLKV</sequence>
<gene>
    <name evidence="1" type="ORF">MENT_LOCUS29958</name>
</gene>
<protein>
    <submittedName>
        <fullName evidence="1">Uncharacterized protein</fullName>
    </submittedName>
</protein>
<reference evidence="1 2" key="1">
    <citation type="submission" date="2020-08" db="EMBL/GenBank/DDBJ databases">
        <authorList>
            <person name="Koutsovoulos G."/>
            <person name="Danchin GJ E."/>
        </authorList>
    </citation>
    <scope>NUCLEOTIDE SEQUENCE [LARGE SCALE GENOMIC DNA]</scope>
</reference>
<comment type="caution">
    <text evidence="1">The sequence shown here is derived from an EMBL/GenBank/DDBJ whole genome shotgun (WGS) entry which is preliminary data.</text>
</comment>
<evidence type="ECO:0000313" key="1">
    <source>
        <dbReference type="EMBL" id="CAD2178043.1"/>
    </source>
</evidence>
<organism evidence="1 2">
    <name type="scientific">Meloidogyne enterolobii</name>
    <name type="common">Root-knot nematode worm</name>
    <name type="synonym">Meloidogyne mayaguensis</name>
    <dbReference type="NCBI Taxonomy" id="390850"/>
    <lineage>
        <taxon>Eukaryota</taxon>
        <taxon>Metazoa</taxon>
        <taxon>Ecdysozoa</taxon>
        <taxon>Nematoda</taxon>
        <taxon>Chromadorea</taxon>
        <taxon>Rhabditida</taxon>
        <taxon>Tylenchina</taxon>
        <taxon>Tylenchomorpha</taxon>
        <taxon>Tylenchoidea</taxon>
        <taxon>Meloidogynidae</taxon>
        <taxon>Meloidogyninae</taxon>
        <taxon>Meloidogyne</taxon>
    </lineage>
</organism>
<proteinExistence type="predicted"/>
<evidence type="ECO:0000313" key="2">
    <source>
        <dbReference type="Proteomes" id="UP000580250"/>
    </source>
</evidence>
<dbReference type="EMBL" id="CAJEWN010000310">
    <property type="protein sequence ID" value="CAD2178043.1"/>
    <property type="molecule type" value="Genomic_DNA"/>
</dbReference>
<accession>A0A6V7VSV6</accession>
<dbReference type="Proteomes" id="UP000580250">
    <property type="component" value="Unassembled WGS sequence"/>
</dbReference>
<dbReference type="AlphaFoldDB" id="A0A6V7VSV6"/>